<gene>
    <name evidence="1" type="ORF">K040078D81_49670</name>
</gene>
<evidence type="ECO:0008006" key="3">
    <source>
        <dbReference type="Google" id="ProtNLM"/>
    </source>
</evidence>
<name>A0ABQ0BHB4_9FIRM</name>
<keyword evidence="2" id="KW-1185">Reference proteome</keyword>
<dbReference type="SUPFAM" id="SSF46894">
    <property type="entry name" value="C-terminal effector domain of the bipartite response regulators"/>
    <property type="match status" value="1"/>
</dbReference>
<dbReference type="RefSeq" id="WP_390409312.1">
    <property type="nucleotide sequence ID" value="NZ_BAABYW010000001.1"/>
</dbReference>
<organism evidence="1 2">
    <name type="scientific">Blautia hominis</name>
    <dbReference type="NCBI Taxonomy" id="2025493"/>
    <lineage>
        <taxon>Bacteria</taxon>
        <taxon>Bacillati</taxon>
        <taxon>Bacillota</taxon>
        <taxon>Clostridia</taxon>
        <taxon>Lachnospirales</taxon>
        <taxon>Lachnospiraceae</taxon>
        <taxon>Blautia</taxon>
    </lineage>
</organism>
<protein>
    <recommendedName>
        <fullName evidence="3">Sporulation initiation factor Spo0A C-terminal domain-containing protein</fullName>
    </recommendedName>
</protein>
<reference evidence="1 2" key="1">
    <citation type="submission" date="2024-04" db="EMBL/GenBank/DDBJ databases">
        <title>Defined microbial consortia suppress multidrug-resistant proinflammatory Enterobacteriaceae via ecological control.</title>
        <authorList>
            <person name="Furuichi M."/>
            <person name="Kawaguchi T."/>
            <person name="Pust M."/>
            <person name="Yasuma K."/>
            <person name="Plichta D."/>
            <person name="Hasegawa N."/>
            <person name="Ohya T."/>
            <person name="Bhattarai S."/>
            <person name="Sasajima S."/>
            <person name="Aoto Y."/>
            <person name="Tuganbaev T."/>
            <person name="Yaginuma M."/>
            <person name="Ueda M."/>
            <person name="Okahashi N."/>
            <person name="Amafuji K."/>
            <person name="Kiridooshi Y."/>
            <person name="Sugita K."/>
            <person name="Strazar M."/>
            <person name="Skelly A."/>
            <person name="Suda W."/>
            <person name="Hattori M."/>
            <person name="Nakamoto N."/>
            <person name="Caballero S."/>
            <person name="Norman J."/>
            <person name="Olle B."/>
            <person name="Tanoue T."/>
            <person name="Arita M."/>
            <person name="Bucci V."/>
            <person name="Atarashi K."/>
            <person name="Xavier R."/>
            <person name="Honda K."/>
        </authorList>
    </citation>
    <scope>NUCLEOTIDE SEQUENCE [LARGE SCALE GENOMIC DNA]</scope>
    <source>
        <strain evidence="2">k04-0078-D8-1</strain>
    </source>
</reference>
<dbReference type="Gene3D" id="1.10.10.10">
    <property type="entry name" value="Winged helix-like DNA-binding domain superfamily/Winged helix DNA-binding domain"/>
    <property type="match status" value="1"/>
</dbReference>
<dbReference type="EMBL" id="BAABYW010000001">
    <property type="protein sequence ID" value="GAA6410850.1"/>
    <property type="molecule type" value="Genomic_DNA"/>
</dbReference>
<comment type="caution">
    <text evidence="1">The sequence shown here is derived from an EMBL/GenBank/DDBJ whole genome shotgun (WGS) entry which is preliminary data.</text>
</comment>
<proteinExistence type="predicted"/>
<accession>A0ABQ0BHB4</accession>
<evidence type="ECO:0000313" key="2">
    <source>
        <dbReference type="Proteomes" id="UP001600943"/>
    </source>
</evidence>
<evidence type="ECO:0000313" key="1">
    <source>
        <dbReference type="EMBL" id="GAA6410850.1"/>
    </source>
</evidence>
<dbReference type="InterPro" id="IPR036388">
    <property type="entry name" value="WH-like_DNA-bd_sf"/>
</dbReference>
<dbReference type="Proteomes" id="UP001600943">
    <property type="component" value="Unassembled WGS sequence"/>
</dbReference>
<sequence>MRKGKFSKVMGTIGQKEGISATEVEREIQLAIDSGFDNPDEKVQAEWAKIPFKGERPTPEEVIEYMCKKLKQEQ</sequence>
<dbReference type="InterPro" id="IPR016032">
    <property type="entry name" value="Sig_transdc_resp-reg_C-effctor"/>
</dbReference>